<reference evidence="2" key="1">
    <citation type="submission" date="2016-06" db="EMBL/GenBank/DDBJ databases">
        <title>Parallel loss of symbiosis genes in relatives of nitrogen-fixing non-legume Parasponia.</title>
        <authorList>
            <person name="Van Velzen R."/>
            <person name="Holmer R."/>
            <person name="Bu F."/>
            <person name="Rutten L."/>
            <person name="Van Zeijl A."/>
            <person name="Liu W."/>
            <person name="Santuari L."/>
            <person name="Cao Q."/>
            <person name="Sharma T."/>
            <person name="Shen D."/>
            <person name="Roswanjaya Y."/>
            <person name="Wardhani T."/>
            <person name="Kalhor M.S."/>
            <person name="Jansen J."/>
            <person name="Van den Hoogen J."/>
            <person name="Gungor B."/>
            <person name="Hartog M."/>
            <person name="Hontelez J."/>
            <person name="Verver J."/>
            <person name="Yang W.-C."/>
            <person name="Schijlen E."/>
            <person name="Repin R."/>
            <person name="Schilthuizen M."/>
            <person name="Schranz E."/>
            <person name="Heidstra R."/>
            <person name="Miyata K."/>
            <person name="Fedorova E."/>
            <person name="Kohlen W."/>
            <person name="Bisseling T."/>
            <person name="Smit S."/>
            <person name="Geurts R."/>
        </authorList>
    </citation>
    <scope>NUCLEOTIDE SEQUENCE [LARGE SCALE GENOMIC DNA]</scope>
    <source>
        <strain evidence="2">cv. RG33-2</strain>
    </source>
</reference>
<sequence length="80" mass="9295">MVSLQREISLCSSLALSPSPVDHMVSLFSVFLGSVVIKKMEEPTSRYFLKVLRKPLERRKRRLQNELSTLKKSWKNLGEF</sequence>
<keyword evidence="2" id="KW-1185">Reference proteome</keyword>
<dbReference type="Proteomes" id="UP000237000">
    <property type="component" value="Unassembled WGS sequence"/>
</dbReference>
<protein>
    <submittedName>
        <fullName evidence="1">Uncharacterized protein</fullName>
    </submittedName>
</protein>
<organism evidence="1 2">
    <name type="scientific">Trema orientale</name>
    <name type="common">Charcoal tree</name>
    <name type="synonym">Celtis orientalis</name>
    <dbReference type="NCBI Taxonomy" id="63057"/>
    <lineage>
        <taxon>Eukaryota</taxon>
        <taxon>Viridiplantae</taxon>
        <taxon>Streptophyta</taxon>
        <taxon>Embryophyta</taxon>
        <taxon>Tracheophyta</taxon>
        <taxon>Spermatophyta</taxon>
        <taxon>Magnoliopsida</taxon>
        <taxon>eudicotyledons</taxon>
        <taxon>Gunneridae</taxon>
        <taxon>Pentapetalae</taxon>
        <taxon>rosids</taxon>
        <taxon>fabids</taxon>
        <taxon>Rosales</taxon>
        <taxon>Cannabaceae</taxon>
        <taxon>Trema</taxon>
    </lineage>
</organism>
<dbReference type="AlphaFoldDB" id="A0A2P5ATP3"/>
<accession>A0A2P5ATP3</accession>
<name>A0A2P5ATP3_TREOI</name>
<gene>
    <name evidence="1" type="ORF">TorRG33x02_341600</name>
</gene>
<proteinExistence type="predicted"/>
<dbReference type="InParanoid" id="A0A2P5ATP3"/>
<comment type="caution">
    <text evidence="1">The sequence shown here is derived from an EMBL/GenBank/DDBJ whole genome shotgun (WGS) entry which is preliminary data.</text>
</comment>
<dbReference type="EMBL" id="JXTC01000703">
    <property type="protein sequence ID" value="PON39914.1"/>
    <property type="molecule type" value="Genomic_DNA"/>
</dbReference>
<evidence type="ECO:0000313" key="1">
    <source>
        <dbReference type="EMBL" id="PON39914.1"/>
    </source>
</evidence>
<evidence type="ECO:0000313" key="2">
    <source>
        <dbReference type="Proteomes" id="UP000237000"/>
    </source>
</evidence>